<name>A0A5E7KZB4_PSEFL</name>
<evidence type="ECO:0000313" key="1">
    <source>
        <dbReference type="EMBL" id="VVP06719.1"/>
    </source>
</evidence>
<dbReference type="RefSeq" id="WP_150647852.1">
    <property type="nucleotide sequence ID" value="NZ_CABVIN010000004.1"/>
</dbReference>
<proteinExistence type="predicted"/>
<dbReference type="Proteomes" id="UP000377224">
    <property type="component" value="Unassembled WGS sequence"/>
</dbReference>
<dbReference type="EMBL" id="CABVIN010000004">
    <property type="protein sequence ID" value="VVP06719.1"/>
    <property type="molecule type" value="Genomic_DNA"/>
</dbReference>
<dbReference type="Gene3D" id="1.10.30.50">
    <property type="match status" value="1"/>
</dbReference>
<accession>A0A5E7KZB4</accession>
<organism evidence="1 2">
    <name type="scientific">Pseudomonas fluorescens</name>
    <dbReference type="NCBI Taxonomy" id="294"/>
    <lineage>
        <taxon>Bacteria</taxon>
        <taxon>Pseudomonadati</taxon>
        <taxon>Pseudomonadota</taxon>
        <taxon>Gammaproteobacteria</taxon>
        <taxon>Pseudomonadales</taxon>
        <taxon>Pseudomonadaceae</taxon>
        <taxon>Pseudomonas</taxon>
    </lineage>
</organism>
<reference evidence="1 2" key="1">
    <citation type="submission" date="2019-09" db="EMBL/GenBank/DDBJ databases">
        <authorList>
            <person name="Chandra G."/>
            <person name="Truman W A."/>
        </authorList>
    </citation>
    <scope>NUCLEOTIDE SEQUENCE [LARGE SCALE GENOMIC DNA]</scope>
    <source>
        <strain evidence="1">PS896</strain>
    </source>
</reference>
<gene>
    <name evidence="1" type="ORF">PS896_03112</name>
</gene>
<sequence>MPTPPLYNAIRNHDFSETTCFLCGDHVENNQRSREHVFPKWLLRHFSLRDHPLTLLNGTTVAYRNLVIPCCQTCNNEYLSSIEREVQTRFLKGAAEVASMDRGRLLLWVLKIFYGLLYRELFLPIDRRDPLAGSIVNADDMEQFQLLHFILQSCRVPMDFSIMDGDIPASIFVFEVQEPTNEDLRFDYKDDVVNRTLYLRLGKVGILAAFDMGAQTLPGAEYFSRFQGYALHPLQFAELGANLFMKARVLNRTPKVIIGESPGRVNFSVLSIGGLSSNPVFGSWESEDMAQMLMFFLDFPLDVVMPVKGRVATWLMNNDGSLRTINMDTPPWVVPEE</sequence>
<protein>
    <recommendedName>
        <fullName evidence="3">HNH endonuclease</fullName>
    </recommendedName>
</protein>
<evidence type="ECO:0008006" key="3">
    <source>
        <dbReference type="Google" id="ProtNLM"/>
    </source>
</evidence>
<evidence type="ECO:0000313" key="2">
    <source>
        <dbReference type="Proteomes" id="UP000377224"/>
    </source>
</evidence>
<dbReference type="AlphaFoldDB" id="A0A5E7KZB4"/>